<keyword evidence="2" id="KW-1185">Reference proteome</keyword>
<proteinExistence type="predicted"/>
<dbReference type="eggNOG" id="ENOG5033K7M">
    <property type="taxonomic scope" value="Bacteria"/>
</dbReference>
<gene>
    <name evidence="1" type="ORF">N780_04045</name>
</gene>
<reference evidence="1 2" key="1">
    <citation type="submission" date="2013-08" db="EMBL/GenBank/DDBJ databases">
        <title>Genome of Pontibacillus chungwhensis.</title>
        <authorList>
            <person name="Wang Q."/>
            <person name="Wang G."/>
        </authorList>
    </citation>
    <scope>NUCLEOTIDE SEQUENCE [LARGE SCALE GENOMIC DNA]</scope>
    <source>
        <strain evidence="1 2">BH030062</strain>
    </source>
</reference>
<evidence type="ECO:0000313" key="1">
    <source>
        <dbReference type="EMBL" id="KGP90656.1"/>
    </source>
</evidence>
<dbReference type="RefSeq" id="WP_036785257.1">
    <property type="nucleotide sequence ID" value="NZ_AVBG01000011.1"/>
</dbReference>
<dbReference type="AlphaFoldDB" id="A0A0A2UVW4"/>
<name>A0A0A2UVW4_9BACI</name>
<evidence type="ECO:0000313" key="2">
    <source>
        <dbReference type="Proteomes" id="UP000030153"/>
    </source>
</evidence>
<comment type="caution">
    <text evidence="1">The sequence shown here is derived from an EMBL/GenBank/DDBJ whole genome shotgun (WGS) entry which is preliminary data.</text>
</comment>
<organism evidence="1 2">
    <name type="scientific">Pontibacillus chungwhensis BH030062</name>
    <dbReference type="NCBI Taxonomy" id="1385513"/>
    <lineage>
        <taxon>Bacteria</taxon>
        <taxon>Bacillati</taxon>
        <taxon>Bacillota</taxon>
        <taxon>Bacilli</taxon>
        <taxon>Bacillales</taxon>
        <taxon>Bacillaceae</taxon>
        <taxon>Pontibacillus</taxon>
    </lineage>
</organism>
<sequence length="459" mass="52050">MRNRLMMGIGLLLLIGIGLYSVFDSPEEVGKIDLPQVKMASSMNDVKQYYYRNVPALKRAEELSLIEEINQTYELPGVQSEVTIDEAWYNGRTIYLFYHRDVASIGKASINNKKEMPVPQLYTPNVHNQSFIAKVNDEAIPLLAMASDIEGKHGIQLGNKFYSFVPLSVDSNVPLEGNALTIKGSPMINVDGQVQEIDLSVSFKAHEDVIKSMRINETFSYKDYNISFNSINFGTFGTDLGVTIKHPKDELPKNMHVSATTNQGERFQFSGWFVENKQTQEIDNDYIIKRYQAVQSLPKEMRFTLQTVSFESDQSITFKMDTTRLPNDLEEKDTYEEQPEEIIEVFDQAEVSLESIRYNSSNLTIKLRKELTKGLEAPFRTVSFKVDPSQFQPTASTASESDTTILYSGTVAHSLDGIEKLSLSIPSPEVRNEDYLQISLNNLPFSIVFKETRNVDFQP</sequence>
<dbReference type="EMBL" id="AVBG01000011">
    <property type="protein sequence ID" value="KGP90656.1"/>
    <property type="molecule type" value="Genomic_DNA"/>
</dbReference>
<protein>
    <submittedName>
        <fullName evidence="1">Uncharacterized protein</fullName>
    </submittedName>
</protein>
<dbReference type="Proteomes" id="UP000030153">
    <property type="component" value="Unassembled WGS sequence"/>
</dbReference>
<dbReference type="OrthoDB" id="2966571at2"/>
<accession>A0A0A2UVW4</accession>